<keyword evidence="2" id="KW-1185">Reference proteome</keyword>
<accession>A0A5M6D427</accession>
<dbReference type="Proteomes" id="UP000323426">
    <property type="component" value="Unassembled WGS sequence"/>
</dbReference>
<sequence length="115" mass="14019">MTFWKRLGKEPGHNDYLKFLYENPDSLIEIEFYNRTDKVKTLWIEPSCEEIFLESHTEFKIVSHDKFLRFEYDSDGFIILYLQYSFGFKLFKRKHSSDLQNKAEWELVFDNTDIN</sequence>
<evidence type="ECO:0000313" key="2">
    <source>
        <dbReference type="Proteomes" id="UP000323426"/>
    </source>
</evidence>
<protein>
    <submittedName>
        <fullName evidence="1">Uncharacterized protein</fullName>
    </submittedName>
</protein>
<organism evidence="1 2">
    <name type="scientific">Adhaeribacter rhizoryzae</name>
    <dbReference type="NCBI Taxonomy" id="2607907"/>
    <lineage>
        <taxon>Bacteria</taxon>
        <taxon>Pseudomonadati</taxon>
        <taxon>Bacteroidota</taxon>
        <taxon>Cytophagia</taxon>
        <taxon>Cytophagales</taxon>
        <taxon>Hymenobacteraceae</taxon>
        <taxon>Adhaeribacter</taxon>
    </lineage>
</organism>
<name>A0A5M6D427_9BACT</name>
<dbReference type="EMBL" id="VWSF01000021">
    <property type="protein sequence ID" value="KAA5541616.1"/>
    <property type="molecule type" value="Genomic_DNA"/>
</dbReference>
<reference evidence="1 2" key="1">
    <citation type="submission" date="2019-09" db="EMBL/GenBank/DDBJ databases">
        <title>Genome sequence and assembly of Adhaeribacter sp.</title>
        <authorList>
            <person name="Chhetri G."/>
        </authorList>
    </citation>
    <scope>NUCLEOTIDE SEQUENCE [LARGE SCALE GENOMIC DNA]</scope>
    <source>
        <strain evidence="1 2">DK36</strain>
    </source>
</reference>
<dbReference type="RefSeq" id="WP_150091504.1">
    <property type="nucleotide sequence ID" value="NZ_VWSF01000021.1"/>
</dbReference>
<gene>
    <name evidence="1" type="ORF">F0145_20610</name>
</gene>
<evidence type="ECO:0000313" key="1">
    <source>
        <dbReference type="EMBL" id="KAA5541616.1"/>
    </source>
</evidence>
<proteinExistence type="predicted"/>
<dbReference type="AlphaFoldDB" id="A0A5M6D427"/>
<comment type="caution">
    <text evidence="1">The sequence shown here is derived from an EMBL/GenBank/DDBJ whole genome shotgun (WGS) entry which is preliminary data.</text>
</comment>